<keyword evidence="3" id="KW-1185">Reference proteome</keyword>
<accession>A0A0M3K9Q6</accession>
<reference evidence="2 3" key="2">
    <citation type="submission" date="2018-11" db="EMBL/GenBank/DDBJ databases">
        <authorList>
            <consortium name="Pathogen Informatics"/>
        </authorList>
    </citation>
    <scope>NUCLEOTIDE SEQUENCE [LARGE SCALE GENOMIC DNA]</scope>
</reference>
<name>A0A0M3K9Q6_ANISI</name>
<reference evidence="4" key="1">
    <citation type="submission" date="2017-02" db="UniProtKB">
        <authorList>
            <consortium name="WormBaseParasite"/>
        </authorList>
    </citation>
    <scope>IDENTIFICATION</scope>
</reference>
<dbReference type="Proteomes" id="UP000267096">
    <property type="component" value="Unassembled WGS sequence"/>
</dbReference>
<feature type="region of interest" description="Disordered" evidence="1">
    <location>
        <begin position="146"/>
        <end position="166"/>
    </location>
</feature>
<evidence type="ECO:0000256" key="1">
    <source>
        <dbReference type="SAM" id="MobiDB-lite"/>
    </source>
</evidence>
<protein>
    <submittedName>
        <fullName evidence="4">BESS domain-containing protein</fullName>
    </submittedName>
</protein>
<organism evidence="4">
    <name type="scientific">Anisakis simplex</name>
    <name type="common">Herring worm</name>
    <dbReference type="NCBI Taxonomy" id="6269"/>
    <lineage>
        <taxon>Eukaryota</taxon>
        <taxon>Metazoa</taxon>
        <taxon>Ecdysozoa</taxon>
        <taxon>Nematoda</taxon>
        <taxon>Chromadorea</taxon>
        <taxon>Rhabditida</taxon>
        <taxon>Spirurina</taxon>
        <taxon>Ascaridomorpha</taxon>
        <taxon>Ascaridoidea</taxon>
        <taxon>Anisakidae</taxon>
        <taxon>Anisakis</taxon>
        <taxon>Anisakis simplex complex</taxon>
    </lineage>
</organism>
<feature type="region of interest" description="Disordered" evidence="1">
    <location>
        <begin position="1"/>
        <end position="20"/>
    </location>
</feature>
<dbReference type="EMBL" id="UYRR01033744">
    <property type="protein sequence ID" value="VDK59510.1"/>
    <property type="molecule type" value="Genomic_DNA"/>
</dbReference>
<feature type="compositionally biased region" description="Polar residues" evidence="1">
    <location>
        <begin position="116"/>
        <end position="134"/>
    </location>
</feature>
<proteinExistence type="predicted"/>
<feature type="region of interest" description="Disordered" evidence="1">
    <location>
        <begin position="110"/>
        <end position="134"/>
    </location>
</feature>
<sequence length="225" mass="24479">MPAKGVFSRDSSSSLLPHSQKRWRAGMTLKRGPMLPTPMRFPSATFTPPPQRYPPQMEPSSGIRPRTYGFFNQALPSVAVGYVNQKRKQIQDNTTNNNAKATKIAADADSKLPNCSGATNPSSQKSASAVTSDKSQLIQPPLLNAVSSDGSLTETTGNRSASLVQSPPTEEQLNVVINELFAKLLWKKLDLIKDPLRLSQLQIEIMNILQQAVAEEENTSKGSSS</sequence>
<evidence type="ECO:0000313" key="2">
    <source>
        <dbReference type="EMBL" id="VDK59510.1"/>
    </source>
</evidence>
<evidence type="ECO:0000313" key="4">
    <source>
        <dbReference type="WBParaSite" id="ASIM_0001770101-mRNA-1"/>
    </source>
</evidence>
<dbReference type="AlphaFoldDB" id="A0A0M3K9Q6"/>
<gene>
    <name evidence="2" type="ORF">ASIM_LOCUS17102</name>
</gene>
<dbReference type="WBParaSite" id="ASIM_0001770101-mRNA-1">
    <property type="protein sequence ID" value="ASIM_0001770101-mRNA-1"/>
    <property type="gene ID" value="ASIM_0001770101"/>
</dbReference>
<evidence type="ECO:0000313" key="3">
    <source>
        <dbReference type="Proteomes" id="UP000267096"/>
    </source>
</evidence>